<dbReference type="EMBL" id="JACLYU010000028">
    <property type="protein sequence ID" value="MBM6700386.1"/>
    <property type="molecule type" value="Genomic_DNA"/>
</dbReference>
<keyword evidence="5" id="KW-0788">Thiol protease</keyword>
<evidence type="ECO:0000256" key="1">
    <source>
        <dbReference type="ARBA" id="ARBA00006641"/>
    </source>
</evidence>
<dbReference type="RefSeq" id="WP_204469703.1">
    <property type="nucleotide sequence ID" value="NZ_JACLYU010000028.1"/>
</dbReference>
<keyword evidence="8" id="KW-1185">Reference proteome</keyword>
<dbReference type="PROSITE" id="PS01334">
    <property type="entry name" value="PYRASE_CYS"/>
    <property type="match status" value="1"/>
</dbReference>
<evidence type="ECO:0000256" key="6">
    <source>
        <dbReference type="PROSITE-ProRule" id="PRU10077"/>
    </source>
</evidence>
<comment type="caution">
    <text evidence="7">The sequence shown here is derived from an EMBL/GenBank/DDBJ whole genome shotgun (WGS) entry which is preliminary data.</text>
</comment>
<organism evidence="7 8">
    <name type="scientific">Bifidobacterium pullorum subsp. saeculare</name>
    <dbReference type="NCBI Taxonomy" id="78257"/>
    <lineage>
        <taxon>Bacteria</taxon>
        <taxon>Bacillati</taxon>
        <taxon>Actinomycetota</taxon>
        <taxon>Actinomycetes</taxon>
        <taxon>Bifidobacteriales</taxon>
        <taxon>Bifidobacteriaceae</taxon>
        <taxon>Bifidobacterium</taxon>
    </lineage>
</organism>
<dbReference type="InterPro" id="IPR033694">
    <property type="entry name" value="PGPEP1_Cys_AS"/>
</dbReference>
<keyword evidence="2" id="KW-0963">Cytoplasm</keyword>
<reference evidence="7" key="2">
    <citation type="journal article" date="2021" name="Sci. Rep.">
        <title>The distribution of antibiotic resistance genes in chicken gut microbiota commensals.</title>
        <authorList>
            <person name="Juricova H."/>
            <person name="Matiasovicova J."/>
            <person name="Kubasova T."/>
            <person name="Cejkova D."/>
            <person name="Rychlik I."/>
        </authorList>
    </citation>
    <scope>NUCLEOTIDE SEQUENCE</scope>
    <source>
        <strain evidence="7">An836</strain>
    </source>
</reference>
<dbReference type="CDD" id="cd00501">
    <property type="entry name" value="Peptidase_C15"/>
    <property type="match status" value="1"/>
</dbReference>
<dbReference type="Gene3D" id="3.40.630.20">
    <property type="entry name" value="Peptidase C15, pyroglutamyl peptidase I-like"/>
    <property type="match status" value="1"/>
</dbReference>
<comment type="catalytic activity">
    <reaction evidence="6">
        <text>Release of an N-terminal pyroglutamyl group from a polypeptide, the second amino acid generally not being Pro.</text>
        <dbReference type="EC" id="3.4.19.3"/>
    </reaction>
</comment>
<evidence type="ECO:0000256" key="2">
    <source>
        <dbReference type="ARBA" id="ARBA00022490"/>
    </source>
</evidence>
<name>A0A939BAY9_9BIFI</name>
<dbReference type="Pfam" id="PF01470">
    <property type="entry name" value="Peptidase_C15"/>
    <property type="match status" value="1"/>
</dbReference>
<dbReference type="PANTHER" id="PTHR23402:SF1">
    <property type="entry name" value="PYROGLUTAMYL-PEPTIDASE I"/>
    <property type="match status" value="1"/>
</dbReference>
<dbReference type="PRINTS" id="PR00706">
    <property type="entry name" value="PYROGLUPTASE"/>
</dbReference>
<evidence type="ECO:0000256" key="5">
    <source>
        <dbReference type="ARBA" id="ARBA00022807"/>
    </source>
</evidence>
<dbReference type="GO" id="GO:0016920">
    <property type="term" value="F:pyroglutamyl-peptidase activity"/>
    <property type="evidence" value="ECO:0007669"/>
    <property type="project" value="UniProtKB-EC"/>
</dbReference>
<sequence length="218" mass="23689">MQHVNVLISGFDPYDGIDANPAREVPRALAADGVDGPDGTRIDVSAITLPVSFANSWPTLRGAIEERRPDIVIAMGLKHSARGVMMERCATNLMDAHRPDADNARPRLEPIDPDGPAAYWTRLPIGAIIKAFARDGIPATMSSDAGTFVCNTLFYNLLNWSVAQDRALAGFMSLPLVNETPHPQQGLPMAQMVAAGRVVVRETVRYYLRPSSKDILLA</sequence>
<reference evidence="7" key="1">
    <citation type="submission" date="2020-08" db="EMBL/GenBank/DDBJ databases">
        <authorList>
            <person name="Cejkova D."/>
            <person name="Kubasova T."/>
            <person name="Jahodarova E."/>
            <person name="Rychlik I."/>
        </authorList>
    </citation>
    <scope>NUCLEOTIDE SEQUENCE</scope>
    <source>
        <strain evidence="7">An836</strain>
    </source>
</reference>
<feature type="active site" evidence="6">
    <location>
        <position position="150"/>
    </location>
</feature>
<keyword evidence="4" id="KW-0378">Hydrolase</keyword>
<dbReference type="PIRSF" id="PIRSF015592">
    <property type="entry name" value="Prld-crbxl_pptds"/>
    <property type="match status" value="1"/>
</dbReference>
<dbReference type="SUPFAM" id="SSF53182">
    <property type="entry name" value="Pyrrolidone carboxyl peptidase (pyroglutamate aminopeptidase)"/>
    <property type="match status" value="1"/>
</dbReference>
<proteinExistence type="inferred from homology"/>
<evidence type="ECO:0000256" key="3">
    <source>
        <dbReference type="ARBA" id="ARBA00022670"/>
    </source>
</evidence>
<comment type="similarity">
    <text evidence="1">Belongs to the peptidase C15 family.</text>
</comment>
<gene>
    <name evidence="7" type="ORF">H7U32_08800</name>
</gene>
<evidence type="ECO:0000256" key="4">
    <source>
        <dbReference type="ARBA" id="ARBA00022801"/>
    </source>
</evidence>
<dbReference type="InterPro" id="IPR000816">
    <property type="entry name" value="Peptidase_C15"/>
</dbReference>
<keyword evidence="3" id="KW-0645">Protease</keyword>
<dbReference type="InterPro" id="IPR016125">
    <property type="entry name" value="Peptidase_C15-like"/>
</dbReference>
<dbReference type="PANTHER" id="PTHR23402">
    <property type="entry name" value="PROTEASE FAMILY C15 PYROGLUTAMYL-PEPTIDASE I-RELATED"/>
    <property type="match status" value="1"/>
</dbReference>
<protein>
    <recommendedName>
        <fullName evidence="6">Pyroglutamyl-peptidase I</fullName>
        <ecNumber evidence="6">3.4.19.3</ecNumber>
    </recommendedName>
</protein>
<dbReference type="GO" id="GO:0005829">
    <property type="term" value="C:cytosol"/>
    <property type="evidence" value="ECO:0007669"/>
    <property type="project" value="InterPro"/>
</dbReference>
<evidence type="ECO:0000313" key="7">
    <source>
        <dbReference type="EMBL" id="MBM6700386.1"/>
    </source>
</evidence>
<dbReference type="Proteomes" id="UP000718821">
    <property type="component" value="Unassembled WGS sequence"/>
</dbReference>
<dbReference type="EC" id="3.4.19.3" evidence="6"/>
<dbReference type="InterPro" id="IPR036440">
    <property type="entry name" value="Peptidase_C15-like_sf"/>
</dbReference>
<dbReference type="AlphaFoldDB" id="A0A939BAY9"/>
<accession>A0A939BAY9</accession>
<evidence type="ECO:0000313" key="8">
    <source>
        <dbReference type="Proteomes" id="UP000718821"/>
    </source>
</evidence>
<dbReference type="GO" id="GO:0006508">
    <property type="term" value="P:proteolysis"/>
    <property type="evidence" value="ECO:0007669"/>
    <property type="project" value="UniProtKB-KW"/>
</dbReference>